<name>A0A918JWC9_9FLAO</name>
<dbReference type="InterPro" id="IPR045767">
    <property type="entry name" value="DUF6134"/>
</dbReference>
<sequence length="231" mass="27130">MTKSACRNASTFFKVRDILFLLKIYYNKVVMRFIKNKTLKFIICVFLMGFSYTSHAQTNIYDIVFKKDTIGILKVSKNIKDDVILYSYYLDVQVKLLVSIHLKYNLKATYTAEQLIHASVDNTVNNKEHHSSDIQWKDSYYLINSKNKKNHKLENKITYSGVKLFFEEPNTIKKIFSEHSAQYGILSRIGENYYELTLHNGKKNQYLYKKGVLVKASINNSFIQFQLLLRD</sequence>
<organism evidence="1 2">
    <name type="scientific">Aquimarina muelleri</name>
    <dbReference type="NCBI Taxonomy" id="279356"/>
    <lineage>
        <taxon>Bacteria</taxon>
        <taxon>Pseudomonadati</taxon>
        <taxon>Bacteroidota</taxon>
        <taxon>Flavobacteriia</taxon>
        <taxon>Flavobacteriales</taxon>
        <taxon>Flavobacteriaceae</taxon>
        <taxon>Aquimarina</taxon>
    </lineage>
</organism>
<dbReference type="Pfam" id="PF19630">
    <property type="entry name" value="DUF6134"/>
    <property type="match status" value="1"/>
</dbReference>
<reference evidence="1 2" key="1">
    <citation type="journal article" date="2014" name="Int. J. Syst. Evol. Microbiol.">
        <title>Complete genome sequence of Corynebacterium casei LMG S-19264T (=DSM 44701T), isolated from a smear-ripened cheese.</title>
        <authorList>
            <consortium name="US DOE Joint Genome Institute (JGI-PGF)"/>
            <person name="Walter F."/>
            <person name="Albersmeier A."/>
            <person name="Kalinowski J."/>
            <person name="Ruckert C."/>
        </authorList>
    </citation>
    <scope>NUCLEOTIDE SEQUENCE [LARGE SCALE GENOMIC DNA]</scope>
    <source>
        <strain evidence="1 2">KCTC 12285</strain>
    </source>
</reference>
<dbReference type="EMBL" id="BMWS01000016">
    <property type="protein sequence ID" value="GGX22750.1"/>
    <property type="molecule type" value="Genomic_DNA"/>
</dbReference>
<accession>A0A918JWC9</accession>
<proteinExistence type="predicted"/>
<evidence type="ECO:0000313" key="2">
    <source>
        <dbReference type="Proteomes" id="UP000601108"/>
    </source>
</evidence>
<comment type="caution">
    <text evidence="1">The sequence shown here is derived from an EMBL/GenBank/DDBJ whole genome shotgun (WGS) entry which is preliminary data.</text>
</comment>
<dbReference type="AlphaFoldDB" id="A0A918JWC9"/>
<evidence type="ECO:0000313" key="1">
    <source>
        <dbReference type="EMBL" id="GGX22750.1"/>
    </source>
</evidence>
<keyword evidence="2" id="KW-1185">Reference proteome</keyword>
<dbReference type="Proteomes" id="UP000601108">
    <property type="component" value="Unassembled WGS sequence"/>
</dbReference>
<protein>
    <submittedName>
        <fullName evidence="1">Uncharacterized protein</fullName>
    </submittedName>
</protein>
<gene>
    <name evidence="1" type="ORF">GCM10007384_24950</name>
</gene>